<comment type="similarity">
    <text evidence="2">Belongs to the class-V pyridoxal-phosphate-dependent aminotransferase family. NifS/IscS subfamily.</text>
</comment>
<dbReference type="EMBL" id="VSSQ01110877">
    <property type="protein sequence ID" value="MPN48504.1"/>
    <property type="molecule type" value="Genomic_DNA"/>
</dbReference>
<name>A0A645IJL3_9ZZZZ</name>
<organism evidence="4">
    <name type="scientific">bioreactor metagenome</name>
    <dbReference type="NCBI Taxonomy" id="1076179"/>
    <lineage>
        <taxon>unclassified sequences</taxon>
        <taxon>metagenomes</taxon>
        <taxon>ecological metagenomes</taxon>
    </lineage>
</organism>
<gene>
    <name evidence="4" type="primary">iscS_72</name>
    <name evidence="4" type="ORF">SDC9_196111</name>
</gene>
<dbReference type="InterPro" id="IPR015421">
    <property type="entry name" value="PyrdxlP-dep_Trfase_major"/>
</dbReference>
<dbReference type="Gene3D" id="3.90.1150.10">
    <property type="entry name" value="Aspartate Aminotransferase, domain 1"/>
    <property type="match status" value="1"/>
</dbReference>
<feature type="domain" description="Aminotransferase class V" evidence="3">
    <location>
        <begin position="14"/>
        <end position="145"/>
    </location>
</feature>
<evidence type="ECO:0000256" key="1">
    <source>
        <dbReference type="ARBA" id="ARBA00001933"/>
    </source>
</evidence>
<dbReference type="EC" id="2.8.1.7" evidence="4"/>
<dbReference type="GO" id="GO:0031071">
    <property type="term" value="F:cysteine desulfurase activity"/>
    <property type="evidence" value="ECO:0007669"/>
    <property type="project" value="UniProtKB-EC"/>
</dbReference>
<dbReference type="PANTHER" id="PTHR11601:SF34">
    <property type="entry name" value="CYSTEINE DESULFURASE"/>
    <property type="match status" value="1"/>
</dbReference>
<evidence type="ECO:0000256" key="2">
    <source>
        <dbReference type="ARBA" id="ARBA00006490"/>
    </source>
</evidence>
<dbReference type="InterPro" id="IPR015424">
    <property type="entry name" value="PyrdxlP-dep_Trfase"/>
</dbReference>
<accession>A0A645IJL3</accession>
<reference evidence="4" key="1">
    <citation type="submission" date="2019-08" db="EMBL/GenBank/DDBJ databases">
        <authorList>
            <person name="Kucharzyk K."/>
            <person name="Murdoch R.W."/>
            <person name="Higgins S."/>
            <person name="Loffler F."/>
        </authorList>
    </citation>
    <scope>NUCLEOTIDE SEQUENCE</scope>
</reference>
<proteinExistence type="inferred from homology"/>
<dbReference type="InterPro" id="IPR015422">
    <property type="entry name" value="PyrdxlP-dep_Trfase_small"/>
</dbReference>
<comment type="caution">
    <text evidence="4">The sequence shown here is derived from an EMBL/GenBank/DDBJ whole genome shotgun (WGS) entry which is preliminary data.</text>
</comment>
<sequence>MSPQIFGGGQEAGLRSSTENVPGIVGMGAAAELAASSMVKDVAAMERIRDSIIEGVLSIEGAYLNGSRDRRLCNNAHFGFEGVSGKDLVLRLSDKGIAASAESACSAGSSEPSHVLTAIGRTPQEAMSALRITISRYTTDKDSKALLEVLPGVIASLRS</sequence>
<dbReference type="Gene3D" id="3.40.640.10">
    <property type="entry name" value="Type I PLP-dependent aspartate aminotransferase-like (Major domain)"/>
    <property type="match status" value="1"/>
</dbReference>
<dbReference type="InterPro" id="IPR000192">
    <property type="entry name" value="Aminotrans_V_dom"/>
</dbReference>
<keyword evidence="4" id="KW-0808">Transferase</keyword>
<evidence type="ECO:0000313" key="4">
    <source>
        <dbReference type="EMBL" id="MPN48504.1"/>
    </source>
</evidence>
<dbReference type="SUPFAM" id="SSF53383">
    <property type="entry name" value="PLP-dependent transferases"/>
    <property type="match status" value="1"/>
</dbReference>
<dbReference type="AlphaFoldDB" id="A0A645IJL3"/>
<dbReference type="Pfam" id="PF00266">
    <property type="entry name" value="Aminotran_5"/>
    <property type="match status" value="1"/>
</dbReference>
<comment type="cofactor">
    <cofactor evidence="1">
        <name>pyridoxal 5'-phosphate</name>
        <dbReference type="ChEBI" id="CHEBI:597326"/>
    </cofactor>
</comment>
<dbReference type="PANTHER" id="PTHR11601">
    <property type="entry name" value="CYSTEINE DESULFURYLASE FAMILY MEMBER"/>
    <property type="match status" value="1"/>
</dbReference>
<evidence type="ECO:0000259" key="3">
    <source>
        <dbReference type="Pfam" id="PF00266"/>
    </source>
</evidence>
<protein>
    <submittedName>
        <fullName evidence="4">Cysteine desulfurase IscS</fullName>
        <ecNumber evidence="4">2.8.1.7</ecNumber>
    </submittedName>
</protein>